<evidence type="ECO:0000313" key="6">
    <source>
        <dbReference type="EMBL" id="RIJ45016.1"/>
    </source>
</evidence>
<dbReference type="GO" id="GO:0031177">
    <property type="term" value="F:phosphopantetheine binding"/>
    <property type="evidence" value="ECO:0007669"/>
    <property type="project" value="InterPro"/>
</dbReference>
<organism evidence="5 7">
    <name type="scientific">Clavibacter michiganensis subsp. insidiosus</name>
    <dbReference type="NCBI Taxonomy" id="33014"/>
    <lineage>
        <taxon>Bacteria</taxon>
        <taxon>Bacillati</taxon>
        <taxon>Actinomycetota</taxon>
        <taxon>Actinomycetes</taxon>
        <taxon>Micrococcales</taxon>
        <taxon>Microbacteriaceae</taxon>
        <taxon>Clavibacter</taxon>
    </lineage>
</organism>
<accession>A0A0D5CHF5</accession>
<dbReference type="Proteomes" id="UP000032604">
    <property type="component" value="Chromosome"/>
</dbReference>
<dbReference type="PATRIC" id="fig|33014.5.peg.1214"/>
<dbReference type="InterPro" id="IPR036736">
    <property type="entry name" value="ACP-like_sf"/>
</dbReference>
<evidence type="ECO:0000313" key="8">
    <source>
        <dbReference type="Proteomes" id="UP000266634"/>
    </source>
</evidence>
<feature type="region of interest" description="Disordered" evidence="3">
    <location>
        <begin position="75"/>
        <end position="102"/>
    </location>
</feature>
<dbReference type="AlphaFoldDB" id="A0A0D5CHF5"/>
<reference evidence="5 7" key="1">
    <citation type="journal article" date="2015" name="Genome Announc.">
        <title>Complete Genome Sequence of Clavibacter michiganensis subsp. insidiosus R1-1 Using PacBio Single-Molecule Real-Time Technology.</title>
        <authorList>
            <person name="Lu Y."/>
            <person name="Samac D.A."/>
            <person name="Glazebrook J."/>
            <person name="Ishimaru C.A."/>
        </authorList>
    </citation>
    <scope>NUCLEOTIDE SEQUENCE [LARGE SCALE GENOMIC DNA]</scope>
    <source>
        <strain evidence="5 7">R1-1</strain>
    </source>
</reference>
<gene>
    <name evidence="6" type="ORF">DZF93_00540</name>
    <name evidence="5" type="ORF">VO01_05810</name>
</gene>
<name>A0A0D5CHF5_9MICO</name>
<protein>
    <recommendedName>
        <fullName evidence="4">Carrier domain-containing protein</fullName>
    </recommendedName>
</protein>
<dbReference type="EMBL" id="QWEA01000005">
    <property type="protein sequence ID" value="RIJ45016.1"/>
    <property type="molecule type" value="Genomic_DNA"/>
</dbReference>
<reference evidence="6 8" key="2">
    <citation type="submission" date="2018-08" db="EMBL/GenBank/DDBJ databases">
        <title>Genome Sequence of Clavibacter michiganensis Subspecies type strains, and the Atypical Peach-Colored Strains Isolated from Tomato.</title>
        <authorList>
            <person name="Osdaghi E."/>
            <person name="Portier P."/>
            <person name="Briand M."/>
            <person name="Jacques M.-A."/>
        </authorList>
    </citation>
    <scope>NUCLEOTIDE SEQUENCE [LARGE SCALE GENOMIC DNA]</scope>
    <source>
        <strain evidence="6 8">CFBP 6488</strain>
    </source>
</reference>
<evidence type="ECO:0000313" key="5">
    <source>
        <dbReference type="EMBL" id="AJW78709.1"/>
    </source>
</evidence>
<dbReference type="Pfam" id="PF00550">
    <property type="entry name" value="PP-binding"/>
    <property type="match status" value="1"/>
</dbReference>
<evidence type="ECO:0000313" key="7">
    <source>
        <dbReference type="Proteomes" id="UP000032604"/>
    </source>
</evidence>
<dbReference type="SUPFAM" id="SSF47336">
    <property type="entry name" value="ACP-like"/>
    <property type="match status" value="1"/>
</dbReference>
<proteinExistence type="predicted"/>
<evidence type="ECO:0000256" key="1">
    <source>
        <dbReference type="ARBA" id="ARBA00022450"/>
    </source>
</evidence>
<evidence type="ECO:0000259" key="4">
    <source>
        <dbReference type="PROSITE" id="PS50075"/>
    </source>
</evidence>
<dbReference type="EMBL" id="CP011043">
    <property type="protein sequence ID" value="AJW78709.1"/>
    <property type="molecule type" value="Genomic_DNA"/>
</dbReference>
<dbReference type="HOGENOM" id="CLU_1452045_0_0_11"/>
<dbReference type="InterPro" id="IPR020806">
    <property type="entry name" value="PKS_PP-bd"/>
</dbReference>
<sequence>MRAHELAAEMAARVARATGIEAAVDVDAPFADLGLASRDLMELRGELSELREVDAPETVSWGHRSSAALSRALGEGAVEERVGGGSPDVPDGLRERRGRPRRGRLRRRALEDARECARLERGIGGCEGAAIGSEETVGRVEDIIADSLTPIWAGSATGVRTNRRRAVRLLETDVVATPTPYEGDTS</sequence>
<keyword evidence="2" id="KW-0597">Phosphoprotein</keyword>
<dbReference type="RefSeq" id="WP_045527507.1">
    <property type="nucleotide sequence ID" value="NZ_CP011043.1"/>
</dbReference>
<dbReference type="InterPro" id="IPR009081">
    <property type="entry name" value="PP-bd_ACP"/>
</dbReference>
<dbReference type="PROSITE" id="PS50075">
    <property type="entry name" value="CARRIER"/>
    <property type="match status" value="1"/>
</dbReference>
<evidence type="ECO:0000256" key="2">
    <source>
        <dbReference type="ARBA" id="ARBA00022553"/>
    </source>
</evidence>
<feature type="domain" description="Carrier" evidence="4">
    <location>
        <begin position="1"/>
        <end position="77"/>
    </location>
</feature>
<dbReference type="KEGG" id="cmh:VO01_05810"/>
<evidence type="ECO:0000256" key="3">
    <source>
        <dbReference type="SAM" id="MobiDB-lite"/>
    </source>
</evidence>
<dbReference type="OrthoDB" id="9023404at2"/>
<keyword evidence="1" id="KW-0596">Phosphopantetheine</keyword>
<dbReference type="Proteomes" id="UP000266634">
    <property type="component" value="Unassembled WGS sequence"/>
</dbReference>
<dbReference type="Gene3D" id="1.10.1200.10">
    <property type="entry name" value="ACP-like"/>
    <property type="match status" value="1"/>
</dbReference>
<dbReference type="SMART" id="SM00823">
    <property type="entry name" value="PKS_PP"/>
    <property type="match status" value="1"/>
</dbReference>